<feature type="signal peptide" evidence="1">
    <location>
        <begin position="1"/>
        <end position="23"/>
    </location>
</feature>
<feature type="chain" id="PRO_5003251696" evidence="1">
    <location>
        <begin position="24"/>
        <end position="351"/>
    </location>
</feature>
<dbReference type="EMBL" id="AEWX01000018">
    <property type="protein sequence ID" value="EGC20126.1"/>
    <property type="molecule type" value="Genomic_DNA"/>
</dbReference>
<name>F0F6Z9_9BACT</name>
<evidence type="ECO:0000256" key="1">
    <source>
        <dbReference type="SAM" id="SignalP"/>
    </source>
</evidence>
<accession>F0F6Z9</accession>
<comment type="caution">
    <text evidence="2">The sequence shown here is derived from an EMBL/GenBank/DDBJ whole genome shotgun (WGS) entry which is preliminary data.</text>
</comment>
<dbReference type="AlphaFoldDB" id="F0F6Z9"/>
<organism evidence="2 3">
    <name type="scientific">Prevotella multiformis DSM 16608</name>
    <dbReference type="NCBI Taxonomy" id="888743"/>
    <lineage>
        <taxon>Bacteria</taxon>
        <taxon>Pseudomonadati</taxon>
        <taxon>Bacteroidota</taxon>
        <taxon>Bacteroidia</taxon>
        <taxon>Bacteroidales</taxon>
        <taxon>Prevotellaceae</taxon>
        <taxon>Prevotella</taxon>
    </lineage>
</organism>
<proteinExistence type="predicted"/>
<sequence length="351" mass="40592">MKVLLFLLMILPFWGYASSVASAGHILRGNAEDDVKNFLNINDRTSALRFADGEQIMLPCFSGENNTELYVVYFLGRTEKERNFWDVYNKNGYWKGKDAEQAYRYEKDMERYINARITRYDVFAIALNKEMVKDIKGDEFQPDSNAVYKTYLLTNGKWIQTDSFKVQDAPKDTGEYLMNISGRNNKKFLEVLGDSLVSLPDFSDRVNGSCAAGREDCVLDCLRVDYYLLSSSLRMPVVQLDAAHKLLFKKRKEKRKSEEYIKVYALLSVNDKVTDSVLCYEYYNNAETLSAYEQIYYIDTVQRRIWTVMLTYDEESAEADAAKIYTIDLGRNCFVQEVDTKNTPADTLNNE</sequence>
<dbReference type="HOGENOM" id="CLU_930204_0_0_10"/>
<evidence type="ECO:0000313" key="3">
    <source>
        <dbReference type="Proteomes" id="UP000005697"/>
    </source>
</evidence>
<dbReference type="Proteomes" id="UP000005697">
    <property type="component" value="Unassembled WGS sequence"/>
</dbReference>
<reference evidence="2 3" key="1">
    <citation type="submission" date="2011-01" db="EMBL/GenBank/DDBJ databases">
        <authorList>
            <person name="Muzny D."/>
            <person name="Qin X."/>
            <person name="Deng J."/>
            <person name="Jiang H."/>
            <person name="Liu Y."/>
            <person name="Qu J."/>
            <person name="Song X.-Z."/>
            <person name="Zhang L."/>
            <person name="Thornton R."/>
            <person name="Coyle M."/>
            <person name="Francisco L."/>
            <person name="Jackson L."/>
            <person name="Javaid M."/>
            <person name="Korchina V."/>
            <person name="Kovar C."/>
            <person name="Mata R."/>
            <person name="Mathew T."/>
            <person name="Ngo R."/>
            <person name="Nguyen L."/>
            <person name="Nguyen N."/>
            <person name="Okwuonu G."/>
            <person name="Ongeri F."/>
            <person name="Pham C."/>
            <person name="Simmons D."/>
            <person name="Wilczek-Boney K."/>
            <person name="Hale W."/>
            <person name="Jakkamsetti A."/>
            <person name="Pham P."/>
            <person name="Ruth R."/>
            <person name="San Lucas F."/>
            <person name="Warren J."/>
            <person name="Zhang J."/>
            <person name="Zhao Z."/>
            <person name="Zhou C."/>
            <person name="Zhu D."/>
            <person name="Lee S."/>
            <person name="Bess C."/>
            <person name="Blankenburg K."/>
            <person name="Forbes L."/>
            <person name="Fu Q."/>
            <person name="Gubbala S."/>
            <person name="Hirani K."/>
            <person name="Jayaseelan J.C."/>
            <person name="Lara F."/>
            <person name="Munidasa M."/>
            <person name="Palculict T."/>
            <person name="Patil S."/>
            <person name="Pu L.-L."/>
            <person name="Saada N."/>
            <person name="Tang L."/>
            <person name="Weissenberger G."/>
            <person name="Zhu Y."/>
            <person name="Hemphill L."/>
            <person name="Shang Y."/>
            <person name="Youmans B."/>
            <person name="Ayvaz T."/>
            <person name="Ross M."/>
            <person name="Santibanez J."/>
            <person name="Aqrawi P."/>
            <person name="Gross S."/>
            <person name="Joshi V."/>
            <person name="Fowler G."/>
            <person name="Nazareth L."/>
            <person name="Reid J."/>
            <person name="Worley K."/>
            <person name="Petrosino J."/>
            <person name="Highlander S."/>
            <person name="Gibbs R."/>
        </authorList>
    </citation>
    <scope>NUCLEOTIDE SEQUENCE [LARGE SCALE GENOMIC DNA]</scope>
    <source>
        <strain evidence="2 3">DSM 16608</strain>
    </source>
</reference>
<dbReference type="STRING" id="888743.HMPREF9141_1366"/>
<keyword evidence="3" id="KW-1185">Reference proteome</keyword>
<evidence type="ECO:0000313" key="2">
    <source>
        <dbReference type="EMBL" id="EGC20126.1"/>
    </source>
</evidence>
<keyword evidence="1" id="KW-0732">Signal</keyword>
<gene>
    <name evidence="2" type="ORF">HMPREF9141_1366</name>
</gene>
<dbReference type="RefSeq" id="WP_007368884.1">
    <property type="nucleotide sequence ID" value="NZ_GL872283.1"/>
</dbReference>
<protein>
    <submittedName>
        <fullName evidence="2">Uncharacterized protein</fullName>
    </submittedName>
</protein>
<dbReference type="OrthoDB" id="1077071at2"/>